<dbReference type="PANTHER" id="PTHR43031">
    <property type="entry name" value="FAD-DEPENDENT OXIDOREDUCTASE"/>
    <property type="match status" value="1"/>
</dbReference>
<dbReference type="AlphaFoldDB" id="B8JB11"/>
<dbReference type="PROSITE" id="PS50206">
    <property type="entry name" value="RHODANESE_3"/>
    <property type="match status" value="1"/>
</dbReference>
<dbReference type="InterPro" id="IPR050229">
    <property type="entry name" value="GlpE_sulfurtransferase"/>
</dbReference>
<keyword evidence="3" id="KW-1185">Reference proteome</keyword>
<dbReference type="CDD" id="cd00158">
    <property type="entry name" value="RHOD"/>
    <property type="match status" value="1"/>
</dbReference>
<dbReference type="HOGENOM" id="CLU_089574_13_0_7"/>
<dbReference type="EMBL" id="CP001359">
    <property type="protein sequence ID" value="ACL63822.1"/>
    <property type="molecule type" value="Genomic_DNA"/>
</dbReference>
<dbReference type="InterPro" id="IPR036873">
    <property type="entry name" value="Rhodanese-like_dom_sf"/>
</dbReference>
<dbReference type="RefSeq" id="WP_012524543.1">
    <property type="nucleotide sequence ID" value="NC_011891.1"/>
</dbReference>
<reference evidence="2" key="1">
    <citation type="submission" date="2009-01" db="EMBL/GenBank/DDBJ databases">
        <title>Complete sequence of Anaeromyxobacter dehalogenans 2CP-1.</title>
        <authorList>
            <consortium name="US DOE Joint Genome Institute"/>
            <person name="Lucas S."/>
            <person name="Copeland A."/>
            <person name="Lapidus A."/>
            <person name="Glavina del Rio T."/>
            <person name="Dalin E."/>
            <person name="Tice H."/>
            <person name="Bruce D."/>
            <person name="Goodwin L."/>
            <person name="Pitluck S."/>
            <person name="Saunders E."/>
            <person name="Brettin T."/>
            <person name="Detter J.C."/>
            <person name="Han C."/>
            <person name="Larimer F."/>
            <person name="Land M."/>
            <person name="Hauser L."/>
            <person name="Kyrpides N."/>
            <person name="Ovchinnikova G."/>
            <person name="Beliaev A.S."/>
            <person name="Richardson P."/>
        </authorList>
    </citation>
    <scope>NUCLEOTIDE SEQUENCE</scope>
    <source>
        <strain evidence="2">2CP-1</strain>
    </source>
</reference>
<dbReference type="KEGG" id="acp:A2cp1_0465"/>
<evidence type="ECO:0000313" key="3">
    <source>
        <dbReference type="Proteomes" id="UP000007089"/>
    </source>
</evidence>
<dbReference type="Proteomes" id="UP000007089">
    <property type="component" value="Chromosome"/>
</dbReference>
<protein>
    <submittedName>
        <fullName evidence="2">Rhodanese domain protein</fullName>
    </submittedName>
</protein>
<name>B8JB11_ANAD2</name>
<dbReference type="SUPFAM" id="SSF52821">
    <property type="entry name" value="Rhodanese/Cell cycle control phosphatase"/>
    <property type="match status" value="1"/>
</dbReference>
<accession>B8JB11</accession>
<sequence>MKVPWWFPFGSVAEVSAVELNDRLRGRPAPQLVDVRTAAEFAQGRIRGAVNVPIGELRSRLDALKLDPARPVVAICLSGHRSVPAVRLLERGGFEAAQLAGGMLAWRGARLPEVKG</sequence>
<feature type="domain" description="Rhodanese" evidence="1">
    <location>
        <begin position="26"/>
        <end position="115"/>
    </location>
</feature>
<dbReference type="Gene3D" id="3.40.250.10">
    <property type="entry name" value="Rhodanese-like domain"/>
    <property type="match status" value="1"/>
</dbReference>
<organism evidence="2 3">
    <name type="scientific">Anaeromyxobacter dehalogenans (strain ATCC BAA-258 / DSM 21875 / 2CP-1)</name>
    <dbReference type="NCBI Taxonomy" id="455488"/>
    <lineage>
        <taxon>Bacteria</taxon>
        <taxon>Pseudomonadati</taxon>
        <taxon>Myxococcota</taxon>
        <taxon>Myxococcia</taxon>
        <taxon>Myxococcales</taxon>
        <taxon>Cystobacterineae</taxon>
        <taxon>Anaeromyxobacteraceae</taxon>
        <taxon>Anaeromyxobacter</taxon>
    </lineage>
</organism>
<evidence type="ECO:0000259" key="1">
    <source>
        <dbReference type="PROSITE" id="PS50206"/>
    </source>
</evidence>
<gene>
    <name evidence="2" type="ordered locus">A2cp1_0465</name>
</gene>
<proteinExistence type="predicted"/>
<evidence type="ECO:0000313" key="2">
    <source>
        <dbReference type="EMBL" id="ACL63822.1"/>
    </source>
</evidence>
<dbReference type="Pfam" id="PF00581">
    <property type="entry name" value="Rhodanese"/>
    <property type="match status" value="1"/>
</dbReference>
<dbReference type="InterPro" id="IPR001763">
    <property type="entry name" value="Rhodanese-like_dom"/>
</dbReference>
<dbReference type="PANTHER" id="PTHR43031:SF1">
    <property type="entry name" value="PYRIDINE NUCLEOTIDE-DISULPHIDE OXIDOREDUCTASE"/>
    <property type="match status" value="1"/>
</dbReference>
<dbReference type="SMART" id="SM00450">
    <property type="entry name" value="RHOD"/>
    <property type="match status" value="1"/>
</dbReference>